<gene>
    <name evidence="2" type="ORF">L210DRAFT_2392835</name>
</gene>
<sequence length="229" mass="25666">MDTRRIPLQDLPLEQFLTSNIVTGSKTPRKHKRPLSPSRTTPLNPAKRRVLDVEGIPPSNNISISPHSHPVPFMFSNVHTVTPTRPSRLGNGLIRNHGRSQGTLSLLSSRQLSPFRELCPKPMIESSTNPQSRHYPGFDIFRDSEHRRGSPIPRVILPSESNADALVDRPEEDKENVPLRRRAKKLSSKKRRSSGLVGSDASCFTTPTQTCKVVVYPERTPFSACQPLR</sequence>
<evidence type="ECO:0000256" key="1">
    <source>
        <dbReference type="SAM" id="MobiDB-lite"/>
    </source>
</evidence>
<dbReference type="EMBL" id="WHUW01000002">
    <property type="protein sequence ID" value="KAF8450488.1"/>
    <property type="molecule type" value="Genomic_DNA"/>
</dbReference>
<evidence type="ECO:0000313" key="2">
    <source>
        <dbReference type="EMBL" id="KAF8450488.1"/>
    </source>
</evidence>
<evidence type="ECO:0000313" key="3">
    <source>
        <dbReference type="Proteomes" id="UP001194468"/>
    </source>
</evidence>
<dbReference type="Proteomes" id="UP001194468">
    <property type="component" value="Unassembled WGS sequence"/>
</dbReference>
<dbReference type="AlphaFoldDB" id="A0AAD4GLY4"/>
<accession>A0AAD4GLY4</accession>
<feature type="region of interest" description="Disordered" evidence="1">
    <location>
        <begin position="141"/>
        <end position="199"/>
    </location>
</feature>
<organism evidence="2 3">
    <name type="scientific">Boletus edulis BED1</name>
    <dbReference type="NCBI Taxonomy" id="1328754"/>
    <lineage>
        <taxon>Eukaryota</taxon>
        <taxon>Fungi</taxon>
        <taxon>Dikarya</taxon>
        <taxon>Basidiomycota</taxon>
        <taxon>Agaricomycotina</taxon>
        <taxon>Agaricomycetes</taxon>
        <taxon>Agaricomycetidae</taxon>
        <taxon>Boletales</taxon>
        <taxon>Boletineae</taxon>
        <taxon>Boletaceae</taxon>
        <taxon>Boletoideae</taxon>
        <taxon>Boletus</taxon>
    </lineage>
</organism>
<proteinExistence type="predicted"/>
<name>A0AAD4GLY4_BOLED</name>
<comment type="caution">
    <text evidence="2">The sequence shown here is derived from an EMBL/GenBank/DDBJ whole genome shotgun (WGS) entry which is preliminary data.</text>
</comment>
<protein>
    <submittedName>
        <fullName evidence="2">Uncharacterized protein</fullName>
    </submittedName>
</protein>
<reference evidence="2" key="1">
    <citation type="submission" date="2019-10" db="EMBL/GenBank/DDBJ databases">
        <authorList>
            <consortium name="DOE Joint Genome Institute"/>
            <person name="Kuo A."/>
            <person name="Miyauchi S."/>
            <person name="Kiss E."/>
            <person name="Drula E."/>
            <person name="Kohler A."/>
            <person name="Sanchez-Garcia M."/>
            <person name="Andreopoulos B."/>
            <person name="Barry K.W."/>
            <person name="Bonito G."/>
            <person name="Buee M."/>
            <person name="Carver A."/>
            <person name="Chen C."/>
            <person name="Cichocki N."/>
            <person name="Clum A."/>
            <person name="Culley D."/>
            <person name="Crous P.W."/>
            <person name="Fauchery L."/>
            <person name="Girlanda M."/>
            <person name="Hayes R."/>
            <person name="Keri Z."/>
            <person name="LaButti K."/>
            <person name="Lipzen A."/>
            <person name="Lombard V."/>
            <person name="Magnuson J."/>
            <person name="Maillard F."/>
            <person name="Morin E."/>
            <person name="Murat C."/>
            <person name="Nolan M."/>
            <person name="Ohm R."/>
            <person name="Pangilinan J."/>
            <person name="Pereira M."/>
            <person name="Perotto S."/>
            <person name="Peter M."/>
            <person name="Riley R."/>
            <person name="Sitrit Y."/>
            <person name="Stielow B."/>
            <person name="Szollosi G."/>
            <person name="Zifcakova L."/>
            <person name="Stursova M."/>
            <person name="Spatafora J.W."/>
            <person name="Tedersoo L."/>
            <person name="Vaario L.-M."/>
            <person name="Yamada A."/>
            <person name="Yan M."/>
            <person name="Wang P."/>
            <person name="Xu J."/>
            <person name="Bruns T."/>
            <person name="Baldrian P."/>
            <person name="Vilgalys R."/>
            <person name="Henrissat B."/>
            <person name="Grigoriev I.V."/>
            <person name="Hibbett D."/>
            <person name="Nagy L.G."/>
            <person name="Martin F.M."/>
        </authorList>
    </citation>
    <scope>NUCLEOTIDE SEQUENCE</scope>
    <source>
        <strain evidence="2">BED1</strain>
    </source>
</reference>
<feature type="compositionally biased region" description="Basic residues" evidence="1">
    <location>
        <begin position="179"/>
        <end position="193"/>
    </location>
</feature>
<reference evidence="2" key="2">
    <citation type="journal article" date="2020" name="Nat. Commun.">
        <title>Large-scale genome sequencing of mycorrhizal fungi provides insights into the early evolution of symbiotic traits.</title>
        <authorList>
            <person name="Miyauchi S."/>
            <person name="Kiss E."/>
            <person name="Kuo A."/>
            <person name="Drula E."/>
            <person name="Kohler A."/>
            <person name="Sanchez-Garcia M."/>
            <person name="Morin E."/>
            <person name="Andreopoulos B."/>
            <person name="Barry K.W."/>
            <person name="Bonito G."/>
            <person name="Buee M."/>
            <person name="Carver A."/>
            <person name="Chen C."/>
            <person name="Cichocki N."/>
            <person name="Clum A."/>
            <person name="Culley D."/>
            <person name="Crous P.W."/>
            <person name="Fauchery L."/>
            <person name="Girlanda M."/>
            <person name="Hayes R.D."/>
            <person name="Keri Z."/>
            <person name="LaButti K."/>
            <person name="Lipzen A."/>
            <person name="Lombard V."/>
            <person name="Magnuson J."/>
            <person name="Maillard F."/>
            <person name="Murat C."/>
            <person name="Nolan M."/>
            <person name="Ohm R.A."/>
            <person name="Pangilinan J."/>
            <person name="Pereira M.F."/>
            <person name="Perotto S."/>
            <person name="Peter M."/>
            <person name="Pfister S."/>
            <person name="Riley R."/>
            <person name="Sitrit Y."/>
            <person name="Stielow J.B."/>
            <person name="Szollosi G."/>
            <person name="Zifcakova L."/>
            <person name="Stursova M."/>
            <person name="Spatafora J.W."/>
            <person name="Tedersoo L."/>
            <person name="Vaario L.M."/>
            <person name="Yamada A."/>
            <person name="Yan M."/>
            <person name="Wang P."/>
            <person name="Xu J."/>
            <person name="Bruns T."/>
            <person name="Baldrian P."/>
            <person name="Vilgalys R."/>
            <person name="Dunand C."/>
            <person name="Henrissat B."/>
            <person name="Grigoriev I.V."/>
            <person name="Hibbett D."/>
            <person name="Nagy L.G."/>
            <person name="Martin F.M."/>
        </authorList>
    </citation>
    <scope>NUCLEOTIDE SEQUENCE</scope>
    <source>
        <strain evidence="2">BED1</strain>
    </source>
</reference>
<feature type="region of interest" description="Disordered" evidence="1">
    <location>
        <begin position="23"/>
        <end position="44"/>
    </location>
</feature>
<feature type="compositionally biased region" description="Basic and acidic residues" evidence="1">
    <location>
        <begin position="166"/>
        <end position="178"/>
    </location>
</feature>
<keyword evidence="3" id="KW-1185">Reference proteome</keyword>